<dbReference type="InterPro" id="IPR016187">
    <property type="entry name" value="CTDL_fold"/>
</dbReference>
<evidence type="ECO:0008006" key="4">
    <source>
        <dbReference type="Google" id="ProtNLM"/>
    </source>
</evidence>
<evidence type="ECO:0000256" key="1">
    <source>
        <dbReference type="SAM" id="SignalP"/>
    </source>
</evidence>
<dbReference type="RefSeq" id="WP_076604426.1">
    <property type="nucleotide sequence ID" value="NZ_FTMD01000025.1"/>
</dbReference>
<dbReference type="OrthoDB" id="5510573at2"/>
<protein>
    <recommendedName>
        <fullName evidence="4">Collagenase NC10 and Endostatin</fullName>
    </recommendedName>
</protein>
<feature type="signal peptide" evidence="1">
    <location>
        <begin position="1"/>
        <end position="26"/>
    </location>
</feature>
<keyword evidence="3" id="KW-1185">Reference proteome</keyword>
<sequence>MHDTKKTVRILAGALVMWGASLPAMAVDMSFFVTSAGPGNGANLGGLEGADRHCEKLAATAGAGKRTWRAYLSTQAAAINDTNVVHARDRIGTGPWFNAKGVLIARNVDELHSPHSNLTKATLLDEKGQMVNGRTEKPNRHDILTGSRPDGTAFPPSPPFHDMTCGNWTKGGDEGMAMTGHHDRAGPTGDAWATSWNSAHPTQGCSQKALQSTGGDGLLYCFAEK</sequence>
<proteinExistence type="predicted"/>
<dbReference type="SUPFAM" id="SSF56436">
    <property type="entry name" value="C-type lectin-like"/>
    <property type="match status" value="1"/>
</dbReference>
<dbReference type="Proteomes" id="UP000186819">
    <property type="component" value="Unassembled WGS sequence"/>
</dbReference>
<dbReference type="STRING" id="34027.SAMN05421829_12515"/>
<gene>
    <name evidence="2" type="ORF">SAMN05421829_12515</name>
</gene>
<dbReference type="InterPro" id="IPR016186">
    <property type="entry name" value="C-type_lectin-like/link_sf"/>
</dbReference>
<reference evidence="3" key="1">
    <citation type="submission" date="2017-01" db="EMBL/GenBank/DDBJ databases">
        <authorList>
            <person name="Varghese N."/>
            <person name="Submissions S."/>
        </authorList>
    </citation>
    <scope>NUCLEOTIDE SEQUENCE [LARGE SCALE GENOMIC DNA]</scope>
    <source>
        <strain evidence="3">ATCC 51758</strain>
    </source>
</reference>
<feature type="chain" id="PRO_5012658851" description="Collagenase NC10 and Endostatin" evidence="1">
    <location>
        <begin position="27"/>
        <end position="225"/>
    </location>
</feature>
<evidence type="ECO:0000313" key="2">
    <source>
        <dbReference type="EMBL" id="SIR63893.1"/>
    </source>
</evidence>
<dbReference type="AlphaFoldDB" id="A0A1N7CK26"/>
<organism evidence="2 3">
    <name type="scientific">Aromatoleum tolulyticum</name>
    <dbReference type="NCBI Taxonomy" id="34027"/>
    <lineage>
        <taxon>Bacteria</taxon>
        <taxon>Pseudomonadati</taxon>
        <taxon>Pseudomonadota</taxon>
        <taxon>Betaproteobacteria</taxon>
        <taxon>Rhodocyclales</taxon>
        <taxon>Rhodocyclaceae</taxon>
        <taxon>Aromatoleum</taxon>
    </lineage>
</organism>
<accession>A0A1N7CK26</accession>
<dbReference type="EMBL" id="FTMD01000025">
    <property type="protein sequence ID" value="SIR63893.1"/>
    <property type="molecule type" value="Genomic_DNA"/>
</dbReference>
<name>A0A1N7CK26_9RHOO</name>
<keyword evidence="1" id="KW-0732">Signal</keyword>
<dbReference type="Gene3D" id="3.10.100.10">
    <property type="entry name" value="Mannose-Binding Protein A, subunit A"/>
    <property type="match status" value="1"/>
</dbReference>
<evidence type="ECO:0000313" key="3">
    <source>
        <dbReference type="Proteomes" id="UP000186819"/>
    </source>
</evidence>